<keyword evidence="2" id="KW-1185">Reference proteome</keyword>
<organism evidence="1">
    <name type="scientific">Spirodela intermedia</name>
    <name type="common">Intermediate duckweed</name>
    <dbReference type="NCBI Taxonomy" id="51605"/>
    <lineage>
        <taxon>Eukaryota</taxon>
        <taxon>Viridiplantae</taxon>
        <taxon>Streptophyta</taxon>
        <taxon>Embryophyta</taxon>
        <taxon>Tracheophyta</taxon>
        <taxon>Spermatophyta</taxon>
        <taxon>Magnoliopsida</taxon>
        <taxon>Liliopsida</taxon>
        <taxon>Araceae</taxon>
        <taxon>Lemnoideae</taxon>
        <taxon>Spirodela</taxon>
    </lineage>
</organism>
<proteinExistence type="predicted"/>
<dbReference type="EMBL" id="CACRZD030000002">
    <property type="protein sequence ID" value="CAA6655849.1"/>
    <property type="molecule type" value="Genomic_DNA"/>
</dbReference>
<sequence>MRRKNLLPASTSPPWLQALRTPMKATSVGITPSRSILANCSTASSAQPCRARPLITALQVMGFLLLLLGISSNTCRALSMLPHLAYMSTRAEPSTSSTSMSFLVAYA</sequence>
<accession>A0A7I8IDW0</accession>
<protein>
    <submittedName>
        <fullName evidence="1">Uncharacterized protein</fullName>
    </submittedName>
</protein>
<dbReference type="AlphaFoldDB" id="A0A7I8IDW0"/>
<dbReference type="EMBL" id="LR743589">
    <property type="protein sequence ID" value="CAA2616160.1"/>
    <property type="molecule type" value="Genomic_DNA"/>
</dbReference>
<evidence type="ECO:0000313" key="2">
    <source>
        <dbReference type="Proteomes" id="UP001189122"/>
    </source>
</evidence>
<name>A0A7I8IDW0_SPIIN</name>
<reference evidence="1 2" key="1">
    <citation type="submission" date="2019-12" db="EMBL/GenBank/DDBJ databases">
        <authorList>
            <person name="Scholz U."/>
            <person name="Mascher M."/>
            <person name="Fiebig A."/>
        </authorList>
    </citation>
    <scope>NUCLEOTIDE SEQUENCE</scope>
</reference>
<evidence type="ECO:0000313" key="1">
    <source>
        <dbReference type="EMBL" id="CAA2616160.1"/>
    </source>
</evidence>
<gene>
    <name evidence="1" type="ORF">SI7747_02002389</name>
</gene>
<dbReference type="Proteomes" id="UP001189122">
    <property type="component" value="Unassembled WGS sequence"/>
</dbReference>